<dbReference type="RefSeq" id="XP_067493836.1">
    <property type="nucleotide sequence ID" value="XM_067631274.1"/>
</dbReference>
<name>A0A437AAY0_ARTFL</name>
<dbReference type="Proteomes" id="UP000283090">
    <property type="component" value="Unassembled WGS sequence"/>
</dbReference>
<dbReference type="VEuPathDB" id="FungiDB:DFL_002481"/>
<keyword evidence="2" id="KW-1133">Transmembrane helix</keyword>
<evidence type="ECO:0000256" key="1">
    <source>
        <dbReference type="SAM" id="MobiDB-lite"/>
    </source>
</evidence>
<feature type="region of interest" description="Disordered" evidence="1">
    <location>
        <begin position="29"/>
        <end position="48"/>
    </location>
</feature>
<evidence type="ECO:0000313" key="5">
    <source>
        <dbReference type="Proteomes" id="UP000283090"/>
    </source>
</evidence>
<dbReference type="AlphaFoldDB" id="A0A437AAY0"/>
<evidence type="ECO:0000313" key="4">
    <source>
        <dbReference type="EMBL" id="RVD88292.1"/>
    </source>
</evidence>
<feature type="compositionally biased region" description="Basic and acidic residues" evidence="1">
    <location>
        <begin position="233"/>
        <end position="245"/>
    </location>
</feature>
<dbReference type="GeneID" id="93584792"/>
<feature type="signal peptide" evidence="3">
    <location>
        <begin position="1"/>
        <end position="19"/>
    </location>
</feature>
<evidence type="ECO:0008006" key="6">
    <source>
        <dbReference type="Google" id="ProtNLM"/>
    </source>
</evidence>
<dbReference type="STRING" id="97331.A0A437AAY0"/>
<feature type="chain" id="PRO_5018989246" description="Mid2 domain-containing protein" evidence="3">
    <location>
        <begin position="20"/>
        <end position="423"/>
    </location>
</feature>
<feature type="compositionally biased region" description="Low complexity" evidence="1">
    <location>
        <begin position="219"/>
        <end position="232"/>
    </location>
</feature>
<keyword evidence="3" id="KW-0732">Signal</keyword>
<proteinExistence type="predicted"/>
<protein>
    <recommendedName>
        <fullName evidence="6">Mid2 domain-containing protein</fullName>
    </recommendedName>
</protein>
<organism evidence="4 5">
    <name type="scientific">Arthrobotrys flagrans</name>
    <name type="common">Nematode-trapping fungus</name>
    <name type="synonym">Trichothecium flagrans</name>
    <dbReference type="NCBI Taxonomy" id="97331"/>
    <lineage>
        <taxon>Eukaryota</taxon>
        <taxon>Fungi</taxon>
        <taxon>Dikarya</taxon>
        <taxon>Ascomycota</taxon>
        <taxon>Pezizomycotina</taxon>
        <taxon>Orbiliomycetes</taxon>
        <taxon>Orbiliales</taxon>
        <taxon>Orbiliaceae</taxon>
        <taxon>Arthrobotrys</taxon>
    </lineage>
</organism>
<sequence>MCRRKTLFTAALGLPFVVADLARFDIQHPRTQNSNSNPIPTRTLSSARSESPIHRYNAYASRITAPPAINPQKLFGRQAVQTSDDRFCAFANGDGASPIYCPEDYSCIYLGPFSTAWGCCNPRGCVNAPRTCFEENDANNYCIPNGAISIDCNSIFTSYLICTGNKPKCATYIVKTNTLDPQDTGGPQSWSCAASATQIFVFVTPIVNIDAQITYTDISTGTPTSTNSPNSKNDNDNKDDNKDNKKGQLDIGAIIGIIVAALGVLATIMVGLFPRQMTRCLTCGLRPKKDQTNDEIRKNFWLYISGRGAVSTSQLHIHYHNTPVDQRPLAQAGTPIGLSPITSPGGHHQGYWPQQQQAQWGNTGQYTGHTGYEQHPPPAYQQGYGHGVGGEYISPGQYAAPQRYEAYEQQQPFLEIEDTGKKK</sequence>
<feature type="transmembrane region" description="Helical" evidence="2">
    <location>
        <begin position="251"/>
        <end position="273"/>
    </location>
</feature>
<reference evidence="4 5" key="1">
    <citation type="submission" date="2019-01" db="EMBL/GenBank/DDBJ databases">
        <title>Intercellular communication is required for trap formation in the nematode-trapping fungus Duddingtonia flagrans.</title>
        <authorList>
            <person name="Youssar L."/>
            <person name="Wernet V."/>
            <person name="Hensel N."/>
            <person name="Hildebrandt H.-G."/>
            <person name="Fischer R."/>
        </authorList>
    </citation>
    <scope>NUCLEOTIDE SEQUENCE [LARGE SCALE GENOMIC DNA]</scope>
    <source>
        <strain evidence="4 5">CBS H-5679</strain>
    </source>
</reference>
<comment type="caution">
    <text evidence="4">The sequence shown here is derived from an EMBL/GenBank/DDBJ whole genome shotgun (WGS) entry which is preliminary data.</text>
</comment>
<evidence type="ECO:0000256" key="2">
    <source>
        <dbReference type="SAM" id="Phobius"/>
    </source>
</evidence>
<gene>
    <name evidence="4" type="ORF">DFL_002481</name>
</gene>
<keyword evidence="2" id="KW-0812">Transmembrane</keyword>
<accession>A0A437AAY0</accession>
<evidence type="ECO:0000256" key="3">
    <source>
        <dbReference type="SAM" id="SignalP"/>
    </source>
</evidence>
<dbReference type="OrthoDB" id="5372760at2759"/>
<feature type="region of interest" description="Disordered" evidence="1">
    <location>
        <begin position="218"/>
        <end position="245"/>
    </location>
</feature>
<keyword evidence="5" id="KW-1185">Reference proteome</keyword>
<keyword evidence="2" id="KW-0472">Membrane</keyword>
<dbReference type="EMBL" id="SAEB01000003">
    <property type="protein sequence ID" value="RVD88292.1"/>
    <property type="molecule type" value="Genomic_DNA"/>
</dbReference>